<dbReference type="OrthoDB" id="665742at2759"/>
<feature type="signal peptide" evidence="3">
    <location>
        <begin position="1"/>
        <end position="28"/>
    </location>
</feature>
<dbReference type="PANTHER" id="PTHR33214">
    <property type="entry name" value="BIFUNCTIONAL INHIBITOR/LIPID-TRANSFER PROTEIN/SEED STORAGE 2S ALBUMIN SUPERFAMILY PROTEIN"/>
    <property type="match status" value="1"/>
</dbReference>
<dbReference type="InterPro" id="IPR016140">
    <property type="entry name" value="Bifunc_inhib/LTP/seed_store"/>
</dbReference>
<dbReference type="InterPro" id="IPR036312">
    <property type="entry name" value="Bifun_inhib/LTP/seed_sf"/>
</dbReference>
<feature type="chain" id="PRO_5028424873" evidence="3">
    <location>
        <begin position="29"/>
        <end position="115"/>
    </location>
</feature>
<reference evidence="6" key="1">
    <citation type="submission" date="2025-08" db="UniProtKB">
        <authorList>
            <consortium name="RefSeq"/>
        </authorList>
    </citation>
    <scope>IDENTIFICATION</scope>
    <source>
        <tissue evidence="6">Fruit stalk</tissue>
    </source>
</reference>
<name>A0A6P6A5V8_DURZI</name>
<dbReference type="GO" id="GO:0008289">
    <property type="term" value="F:lipid binding"/>
    <property type="evidence" value="ECO:0007669"/>
    <property type="project" value="UniProtKB-KW"/>
</dbReference>
<feature type="domain" description="Bifunctional inhibitor/plant lipid transfer protein/seed storage helical" evidence="4">
    <location>
        <begin position="50"/>
        <end position="115"/>
    </location>
</feature>
<keyword evidence="3" id="KW-0732">Signal</keyword>
<dbReference type="SUPFAM" id="SSF47699">
    <property type="entry name" value="Bifunctional inhibitor/lipid-transfer protein/seed storage 2S albumin"/>
    <property type="match status" value="1"/>
</dbReference>
<keyword evidence="1" id="KW-0813">Transport</keyword>
<evidence type="ECO:0000313" key="6">
    <source>
        <dbReference type="RefSeq" id="XP_022760145.1"/>
    </source>
</evidence>
<dbReference type="PANTHER" id="PTHR33214:SF44">
    <property type="entry name" value="NON-SPECIFIC LIPID TRANSFER PROTEIN GPI-ANCHORED 33"/>
    <property type="match status" value="1"/>
</dbReference>
<accession>A0A6P6A5V8</accession>
<dbReference type="Gene3D" id="1.10.110.10">
    <property type="entry name" value="Plant lipid-transfer and hydrophobic proteins"/>
    <property type="match status" value="1"/>
</dbReference>
<evidence type="ECO:0000256" key="3">
    <source>
        <dbReference type="SAM" id="SignalP"/>
    </source>
</evidence>
<keyword evidence="2" id="KW-0446">Lipid-binding</keyword>
<evidence type="ECO:0000256" key="2">
    <source>
        <dbReference type="ARBA" id="ARBA00023121"/>
    </source>
</evidence>
<dbReference type="GO" id="GO:0006869">
    <property type="term" value="P:lipid transport"/>
    <property type="evidence" value="ECO:0007669"/>
    <property type="project" value="InterPro"/>
</dbReference>
<dbReference type="SMART" id="SM00499">
    <property type="entry name" value="AAI"/>
    <property type="match status" value="1"/>
</dbReference>
<evidence type="ECO:0000259" key="4">
    <source>
        <dbReference type="SMART" id="SM00499"/>
    </source>
</evidence>
<dbReference type="CDD" id="cd01959">
    <property type="entry name" value="nsLTP2"/>
    <property type="match status" value="1"/>
</dbReference>
<dbReference type="GeneID" id="111306593"/>
<evidence type="ECO:0000313" key="5">
    <source>
        <dbReference type="Proteomes" id="UP000515121"/>
    </source>
</evidence>
<dbReference type="KEGG" id="dzi:111306593"/>
<sequence length="115" mass="12250">MKRFSFVSFCAAALVLLLFSGETRTAEAVTLALVVLLFSGETRTAEAVTCDASQLSPCLAAITSSKPPSATCCSKLKEQQPCFCGYLKNPTLKQFVDNPNSKRVASTCGVAYPKC</sequence>
<dbReference type="InterPro" id="IPR033872">
    <property type="entry name" value="nsLTP2"/>
</dbReference>
<dbReference type="Pfam" id="PF00234">
    <property type="entry name" value="Tryp_alpha_amyl"/>
    <property type="match status" value="1"/>
</dbReference>
<gene>
    <name evidence="6" type="primary">LOC111306593</name>
</gene>
<proteinExistence type="predicted"/>
<evidence type="ECO:0000256" key="1">
    <source>
        <dbReference type="ARBA" id="ARBA00022448"/>
    </source>
</evidence>
<protein>
    <submittedName>
        <fullName evidence="6">Non-specific lipid-transfer protein 2-like</fullName>
    </submittedName>
</protein>
<keyword evidence="5" id="KW-1185">Reference proteome</keyword>
<dbReference type="Proteomes" id="UP000515121">
    <property type="component" value="Unplaced"/>
</dbReference>
<organism evidence="5 6">
    <name type="scientific">Durio zibethinus</name>
    <name type="common">Durian</name>
    <dbReference type="NCBI Taxonomy" id="66656"/>
    <lineage>
        <taxon>Eukaryota</taxon>
        <taxon>Viridiplantae</taxon>
        <taxon>Streptophyta</taxon>
        <taxon>Embryophyta</taxon>
        <taxon>Tracheophyta</taxon>
        <taxon>Spermatophyta</taxon>
        <taxon>Magnoliopsida</taxon>
        <taxon>eudicotyledons</taxon>
        <taxon>Gunneridae</taxon>
        <taxon>Pentapetalae</taxon>
        <taxon>rosids</taxon>
        <taxon>malvids</taxon>
        <taxon>Malvales</taxon>
        <taxon>Malvaceae</taxon>
        <taxon>Helicteroideae</taxon>
        <taxon>Durio</taxon>
    </lineage>
</organism>
<dbReference type="AlphaFoldDB" id="A0A6P6A5V8"/>
<dbReference type="RefSeq" id="XP_022760145.1">
    <property type="nucleotide sequence ID" value="XM_022904410.1"/>
</dbReference>